<dbReference type="EMBL" id="CP038852">
    <property type="protein sequence ID" value="QIZ20329.1"/>
    <property type="molecule type" value="Genomic_DNA"/>
</dbReference>
<dbReference type="AlphaFoldDB" id="A0A6H1Q2H4"/>
<evidence type="ECO:0000313" key="2">
    <source>
        <dbReference type="EMBL" id="QIZ20329.1"/>
    </source>
</evidence>
<sequence>MSIENKNIVNLDLKKEEKILDFSDFQKQNIKFDIDKLQEAYNQIIQTKKFDDGGGIAHFGAISLTQIPGDPDSVKGSKARGVYWTKPDKSGKEVSRDISIDEAAYSEFIPDYENTYFKEVFDELSSKYKLGRVRILLKEPRSTLSWHRDPEPRLHIPLISNPGCLMVIDNVAKHMPADGSVWITNNTKYHNAFNGGEENRVHLVACVLDYKFN</sequence>
<evidence type="ECO:0000313" key="3">
    <source>
        <dbReference type="Proteomes" id="UP000501094"/>
    </source>
</evidence>
<dbReference type="Proteomes" id="UP000501094">
    <property type="component" value="Chromosome"/>
</dbReference>
<dbReference type="SUPFAM" id="SSF51197">
    <property type="entry name" value="Clavaminate synthase-like"/>
    <property type="match status" value="1"/>
</dbReference>
<name>A0A6H1Q2H4_9PROT</name>
<protein>
    <submittedName>
        <fullName evidence="2">Peptide-aspartate beta-dioxygenase</fullName>
    </submittedName>
</protein>
<gene>
    <name evidence="2" type="ORF">E5R92_00790</name>
</gene>
<reference evidence="2 3" key="1">
    <citation type="journal article" date="2020" name="Nat. Microbiol.">
        <title>Lysogenic host-virus interactions in SAR11 marine bacteria.</title>
        <authorList>
            <person name="Morris R.M."/>
            <person name="Cain K.R."/>
            <person name="Hvorecny K.L."/>
            <person name="Kollman J.M."/>
        </authorList>
    </citation>
    <scope>NUCLEOTIDE SEQUENCE [LARGE SCALE GENOMIC DNA]</scope>
    <source>
        <strain evidence="2 3">NP1</strain>
    </source>
</reference>
<accession>A0A6H1Q2H4</accession>
<organism evidence="2 3">
    <name type="scientific">Candidatus Pelagibacter giovannonii</name>
    <dbReference type="NCBI Taxonomy" id="2563896"/>
    <lineage>
        <taxon>Bacteria</taxon>
        <taxon>Pseudomonadati</taxon>
        <taxon>Pseudomonadota</taxon>
        <taxon>Alphaproteobacteria</taxon>
        <taxon>Candidatus Pelagibacterales</taxon>
        <taxon>Candidatus Pelagibacteraceae</taxon>
        <taxon>Candidatus Pelagibacter</taxon>
    </lineage>
</organism>
<keyword evidence="3" id="KW-1185">Reference proteome</keyword>
<dbReference type="InterPro" id="IPR007803">
    <property type="entry name" value="Asp/Arg/Pro-Hydrxlase"/>
</dbReference>
<dbReference type="Pfam" id="PF05118">
    <property type="entry name" value="Asp_Arg_Hydrox"/>
    <property type="match status" value="1"/>
</dbReference>
<feature type="domain" description="Aspartyl/asparaginy/proline hydroxylase" evidence="1">
    <location>
        <begin position="126"/>
        <end position="205"/>
    </location>
</feature>
<keyword evidence="2" id="KW-0560">Oxidoreductase</keyword>
<dbReference type="InterPro" id="IPR027443">
    <property type="entry name" value="IPNS-like_sf"/>
</dbReference>
<dbReference type="RefSeq" id="WP_168606226.1">
    <property type="nucleotide sequence ID" value="NZ_CP038852.1"/>
</dbReference>
<dbReference type="KEGG" id="peg:E5R92_00790"/>
<evidence type="ECO:0000259" key="1">
    <source>
        <dbReference type="Pfam" id="PF05118"/>
    </source>
</evidence>
<proteinExistence type="predicted"/>
<dbReference type="Gene3D" id="2.60.120.330">
    <property type="entry name" value="B-lactam Antibiotic, Isopenicillin N Synthase, Chain"/>
    <property type="match status" value="1"/>
</dbReference>
<keyword evidence="2" id="KW-0223">Dioxygenase</keyword>
<dbReference type="GO" id="GO:0051213">
    <property type="term" value="F:dioxygenase activity"/>
    <property type="evidence" value="ECO:0007669"/>
    <property type="project" value="UniProtKB-KW"/>
</dbReference>